<evidence type="ECO:0000313" key="2">
    <source>
        <dbReference type="Proteomes" id="UP000614221"/>
    </source>
</evidence>
<dbReference type="RefSeq" id="WP_188980688.1">
    <property type="nucleotide sequence ID" value="NZ_BMPD01000011.1"/>
</dbReference>
<dbReference type="Proteomes" id="UP000614221">
    <property type="component" value="Unassembled WGS sequence"/>
</dbReference>
<reference evidence="1" key="2">
    <citation type="submission" date="2020-09" db="EMBL/GenBank/DDBJ databases">
        <authorList>
            <person name="Sun Q."/>
            <person name="Ohkuma M."/>
        </authorList>
    </citation>
    <scope>NUCLEOTIDE SEQUENCE</scope>
    <source>
        <strain evidence="1">JCM 19018</strain>
    </source>
</reference>
<comment type="caution">
    <text evidence="1">The sequence shown here is derived from an EMBL/GenBank/DDBJ whole genome shotgun (WGS) entry which is preliminary data.</text>
</comment>
<proteinExistence type="predicted"/>
<accession>A0A830EWZ7</accession>
<protein>
    <submittedName>
        <fullName evidence="1">Uncharacterized protein</fullName>
    </submittedName>
</protein>
<organism evidence="1 2">
    <name type="scientific">Haloarcula sebkhae</name>
    <dbReference type="NCBI Taxonomy" id="932660"/>
    <lineage>
        <taxon>Archaea</taxon>
        <taxon>Methanobacteriati</taxon>
        <taxon>Methanobacteriota</taxon>
        <taxon>Stenosarchaea group</taxon>
        <taxon>Halobacteria</taxon>
        <taxon>Halobacteriales</taxon>
        <taxon>Haloarculaceae</taxon>
        <taxon>Haloarcula</taxon>
    </lineage>
</organism>
<sequence length="67" mass="7617">MPSTNNRQLLEVCAAGIDWLVKIVLVYRWYVGDIETNTPACWSVSSACQRVIGERSLRDLRGVFDED</sequence>
<gene>
    <name evidence="1" type="ORF">GCM10009067_39930</name>
</gene>
<evidence type="ECO:0000313" key="1">
    <source>
        <dbReference type="EMBL" id="GGK83838.1"/>
    </source>
</evidence>
<dbReference type="EMBL" id="BMPD01000011">
    <property type="protein sequence ID" value="GGK83838.1"/>
    <property type="molecule type" value="Genomic_DNA"/>
</dbReference>
<dbReference type="AlphaFoldDB" id="A0A830EWZ7"/>
<reference evidence="1" key="1">
    <citation type="journal article" date="2014" name="Int. J. Syst. Evol. Microbiol.">
        <title>Complete genome sequence of Corynebacterium casei LMG S-19264T (=DSM 44701T), isolated from a smear-ripened cheese.</title>
        <authorList>
            <consortium name="US DOE Joint Genome Institute (JGI-PGF)"/>
            <person name="Walter F."/>
            <person name="Albersmeier A."/>
            <person name="Kalinowski J."/>
            <person name="Ruckert C."/>
        </authorList>
    </citation>
    <scope>NUCLEOTIDE SEQUENCE</scope>
    <source>
        <strain evidence="1">JCM 19018</strain>
    </source>
</reference>
<name>A0A830EWZ7_9EURY</name>